<organism evidence="3 4">
    <name type="scientific">Anaerobacterium chartisolvens</name>
    <dbReference type="NCBI Taxonomy" id="1297424"/>
    <lineage>
        <taxon>Bacteria</taxon>
        <taxon>Bacillati</taxon>
        <taxon>Bacillota</taxon>
        <taxon>Clostridia</taxon>
        <taxon>Eubacteriales</taxon>
        <taxon>Oscillospiraceae</taxon>
        <taxon>Anaerobacterium</taxon>
    </lineage>
</organism>
<keyword evidence="2" id="KW-0812">Transmembrane</keyword>
<dbReference type="EMBL" id="QPJT01000001">
    <property type="protein sequence ID" value="RCX20865.1"/>
    <property type="molecule type" value="Genomic_DNA"/>
</dbReference>
<comment type="caution">
    <text evidence="3">The sequence shown here is derived from an EMBL/GenBank/DDBJ whole genome shotgun (WGS) entry which is preliminary data.</text>
</comment>
<protein>
    <submittedName>
        <fullName evidence="3">Uncharacterized protein</fullName>
    </submittedName>
</protein>
<evidence type="ECO:0000313" key="3">
    <source>
        <dbReference type="EMBL" id="RCX20865.1"/>
    </source>
</evidence>
<feature type="transmembrane region" description="Helical" evidence="2">
    <location>
        <begin position="57"/>
        <end position="78"/>
    </location>
</feature>
<keyword evidence="4" id="KW-1185">Reference proteome</keyword>
<keyword evidence="1" id="KW-0175">Coiled coil</keyword>
<feature type="coiled-coil region" evidence="1">
    <location>
        <begin position="7"/>
        <end position="41"/>
    </location>
</feature>
<gene>
    <name evidence="3" type="ORF">DFR58_10167</name>
</gene>
<dbReference type="AlphaFoldDB" id="A0A369BHX2"/>
<dbReference type="RefSeq" id="WP_114295820.1">
    <property type="nucleotide sequence ID" value="NZ_QPJT01000001.1"/>
</dbReference>
<sequence>MSEYVSKEVCTEKHKSADDKMETAERRLNDHAGRIKTIEQALVLLTKMAEDTKKKDFFDKVLIFCVLVMVIVVGAIVLGPEITGKMLGGI</sequence>
<keyword evidence="2" id="KW-0472">Membrane</keyword>
<dbReference type="OrthoDB" id="1707681at2"/>
<keyword evidence="2" id="KW-1133">Transmembrane helix</keyword>
<name>A0A369BHX2_9FIRM</name>
<proteinExistence type="predicted"/>
<reference evidence="3 4" key="1">
    <citation type="submission" date="2018-07" db="EMBL/GenBank/DDBJ databases">
        <title>Genomic Encyclopedia of Type Strains, Phase IV (KMG-IV): sequencing the most valuable type-strain genomes for metagenomic binning, comparative biology and taxonomic classification.</title>
        <authorList>
            <person name="Goeker M."/>
        </authorList>
    </citation>
    <scope>NUCLEOTIDE SEQUENCE [LARGE SCALE GENOMIC DNA]</scope>
    <source>
        <strain evidence="3 4">DSM 27016</strain>
    </source>
</reference>
<evidence type="ECO:0000256" key="2">
    <source>
        <dbReference type="SAM" id="Phobius"/>
    </source>
</evidence>
<evidence type="ECO:0000313" key="4">
    <source>
        <dbReference type="Proteomes" id="UP000253034"/>
    </source>
</evidence>
<accession>A0A369BHX2</accession>
<evidence type="ECO:0000256" key="1">
    <source>
        <dbReference type="SAM" id="Coils"/>
    </source>
</evidence>
<dbReference type="Proteomes" id="UP000253034">
    <property type="component" value="Unassembled WGS sequence"/>
</dbReference>